<gene>
    <name evidence="1" type="ORF">WG66_19776</name>
</gene>
<comment type="caution">
    <text evidence="1">The sequence shown here is derived from an EMBL/GenBank/DDBJ whole genome shotgun (WGS) entry which is preliminary data.</text>
</comment>
<evidence type="ECO:0000313" key="1">
    <source>
        <dbReference type="EMBL" id="KTB27664.1"/>
    </source>
</evidence>
<evidence type="ECO:0000313" key="2">
    <source>
        <dbReference type="Proteomes" id="UP000054988"/>
    </source>
</evidence>
<dbReference type="AlphaFoldDB" id="A0A0W0EU76"/>
<protein>
    <submittedName>
        <fullName evidence="1">Uncharacterized protein</fullName>
    </submittedName>
</protein>
<accession>A0A0W0EU76</accession>
<sequence>MVTDETIQNSNETIEDMDKTLVSEEGHEEEKEAPIKFQDQDVNQNNGNCVAKKPRLSLYSETNEAGPSTIALHRGNAKAQSFFANKAKQASAGHLVRK</sequence>
<reference evidence="1 2" key="1">
    <citation type="submission" date="2015-12" db="EMBL/GenBank/DDBJ databases">
        <title>Draft genome sequence of Moniliophthora roreri, the causal agent of frosty pod rot of cacao.</title>
        <authorList>
            <person name="Aime M.C."/>
            <person name="Diaz-Valderrama J.R."/>
            <person name="Kijpornyongpan T."/>
            <person name="Phillips-Mora W."/>
        </authorList>
    </citation>
    <scope>NUCLEOTIDE SEQUENCE [LARGE SCALE GENOMIC DNA]</scope>
    <source>
        <strain evidence="1 2">MCA 2952</strain>
    </source>
</reference>
<organism evidence="1 2">
    <name type="scientific">Moniliophthora roreri</name>
    <name type="common">Frosty pod rot fungus</name>
    <name type="synonym">Monilia roreri</name>
    <dbReference type="NCBI Taxonomy" id="221103"/>
    <lineage>
        <taxon>Eukaryota</taxon>
        <taxon>Fungi</taxon>
        <taxon>Dikarya</taxon>
        <taxon>Basidiomycota</taxon>
        <taxon>Agaricomycotina</taxon>
        <taxon>Agaricomycetes</taxon>
        <taxon>Agaricomycetidae</taxon>
        <taxon>Agaricales</taxon>
        <taxon>Marasmiineae</taxon>
        <taxon>Marasmiaceae</taxon>
        <taxon>Moniliophthora</taxon>
    </lineage>
</organism>
<dbReference type="Proteomes" id="UP000054988">
    <property type="component" value="Unassembled WGS sequence"/>
</dbReference>
<dbReference type="EMBL" id="LATX01002527">
    <property type="protein sequence ID" value="KTB27664.1"/>
    <property type="molecule type" value="Genomic_DNA"/>
</dbReference>
<name>A0A0W0EU76_MONRR</name>
<proteinExistence type="predicted"/>